<evidence type="ECO:0000313" key="2">
    <source>
        <dbReference type="EMBL" id="KAB0633362.1"/>
    </source>
</evidence>
<evidence type="ECO:0000313" key="5">
    <source>
        <dbReference type="Proteomes" id="UP000494222"/>
    </source>
</evidence>
<feature type="domain" description="Bacterial CdiA-CT RNAse A" evidence="1">
    <location>
        <begin position="164"/>
        <end position="275"/>
    </location>
</feature>
<protein>
    <recommendedName>
        <fullName evidence="1">Bacterial CdiA-CT RNAse A domain-containing protein</fullName>
    </recommendedName>
</protein>
<accession>A0A6H9TE59</accession>
<sequence length="278" mass="29698">MREDHDGEVRIVLSAAQLAAVLGHQTISPGEMSSNRLWGGLQVVGGVLEMVGAAALCVAPEPTGLTKLGCVAFGVHGADTAAAGLKQVWTGQDTSALLQQGVTKLADAANAPPEMADHVGISLDLAVPFGLAGAVKAIRASSITAGRINLMQHEATAANPRLGGHTISKHVGKTEAQLRERLKQEPHRDVVSSFHNMRTAEFAISAVIRIEAARIDLWAKSTRRHIPLTLIRHVSGDIGYGIYRNNEILVKLNTVTIVLKHQSYNGMPYYILTSFIGR</sequence>
<dbReference type="Pfam" id="PF18431">
    <property type="entry name" value="RNAse_A_bac"/>
    <property type="match status" value="1"/>
</dbReference>
<evidence type="ECO:0000259" key="1">
    <source>
        <dbReference type="Pfam" id="PF18431"/>
    </source>
</evidence>
<dbReference type="EMBL" id="CABVPL010000071">
    <property type="protein sequence ID" value="VWC24113.1"/>
    <property type="molecule type" value="Genomic_DNA"/>
</dbReference>
<reference evidence="3 5" key="2">
    <citation type="submission" date="2019-09" db="EMBL/GenBank/DDBJ databases">
        <authorList>
            <person name="Depoorter E."/>
        </authorList>
    </citation>
    <scope>NUCLEOTIDE SEQUENCE [LARGE SCALE GENOMIC DNA]</scope>
    <source>
        <strain evidence="3">LMG 24064</strain>
    </source>
</reference>
<gene>
    <name evidence="3" type="ORF">BLA24064_05972</name>
    <name evidence="2" type="ORF">F7R21_27940</name>
</gene>
<proteinExistence type="predicted"/>
<dbReference type="OrthoDB" id="6832592at2"/>
<evidence type="ECO:0000313" key="4">
    <source>
        <dbReference type="Proteomes" id="UP000430232"/>
    </source>
</evidence>
<dbReference type="Proteomes" id="UP000430232">
    <property type="component" value="Unassembled WGS sequence"/>
</dbReference>
<dbReference type="Proteomes" id="UP000494222">
    <property type="component" value="Unassembled WGS sequence"/>
</dbReference>
<reference evidence="2 4" key="1">
    <citation type="submission" date="2019-09" db="EMBL/GenBank/DDBJ databases">
        <title>Draft genome sequences of 48 bacterial type strains from the CCUG.</title>
        <authorList>
            <person name="Tunovic T."/>
            <person name="Pineiro-Iglesias B."/>
            <person name="Unosson C."/>
            <person name="Inganas E."/>
            <person name="Ohlen M."/>
            <person name="Cardew S."/>
            <person name="Jensie-Markopoulos S."/>
            <person name="Salva-Serra F."/>
            <person name="Jaen-Luchoro D."/>
            <person name="Karlsson R."/>
            <person name="Svensson-Stadler L."/>
            <person name="Chun J."/>
            <person name="Moore E."/>
        </authorList>
    </citation>
    <scope>NUCLEOTIDE SEQUENCE [LARGE SCALE GENOMIC DNA]</scope>
    <source>
        <strain evidence="2 4">CCUG 54555</strain>
    </source>
</reference>
<dbReference type="AlphaFoldDB" id="A0A6H9TE59"/>
<name>A0A6H9TE59_9BURK</name>
<evidence type="ECO:0000313" key="3">
    <source>
        <dbReference type="EMBL" id="VWC24113.1"/>
    </source>
</evidence>
<dbReference type="EMBL" id="VZOJ01000113">
    <property type="protein sequence ID" value="KAB0633362.1"/>
    <property type="molecule type" value="Genomic_DNA"/>
</dbReference>
<keyword evidence="4" id="KW-1185">Reference proteome</keyword>
<dbReference type="InterPro" id="IPR041436">
    <property type="entry name" value="RNAse_A_bac"/>
</dbReference>
<dbReference type="CDD" id="cd20684">
    <property type="entry name" value="CdiA-CT_Yk_RNaseA-like"/>
    <property type="match status" value="1"/>
</dbReference>
<organism evidence="2 4">
    <name type="scientific">Burkholderia latens</name>
    <dbReference type="NCBI Taxonomy" id="488446"/>
    <lineage>
        <taxon>Bacteria</taxon>
        <taxon>Pseudomonadati</taxon>
        <taxon>Pseudomonadota</taxon>
        <taxon>Betaproteobacteria</taxon>
        <taxon>Burkholderiales</taxon>
        <taxon>Burkholderiaceae</taxon>
        <taxon>Burkholderia</taxon>
        <taxon>Burkholderia cepacia complex</taxon>
    </lineage>
</organism>